<dbReference type="SUPFAM" id="SSF46689">
    <property type="entry name" value="Homeodomain-like"/>
    <property type="match status" value="1"/>
</dbReference>
<comment type="subcellular location">
    <subcellularLocation>
        <location evidence="1">Nucleus</location>
    </subcellularLocation>
</comment>
<protein>
    <submittedName>
        <fullName evidence="2">Uncharacterized protein</fullName>
    </submittedName>
</protein>
<name>A0A0N1IB42_PAPXU</name>
<gene>
    <name evidence="2" type="ORF">RR46_00646</name>
</gene>
<reference evidence="2 3" key="1">
    <citation type="journal article" date="2015" name="Nat. Commun.">
        <title>Outbred genome sequencing and CRISPR/Cas9 gene editing in butterflies.</title>
        <authorList>
            <person name="Li X."/>
            <person name="Fan D."/>
            <person name="Zhang W."/>
            <person name="Liu G."/>
            <person name="Zhang L."/>
            <person name="Zhao L."/>
            <person name="Fang X."/>
            <person name="Chen L."/>
            <person name="Dong Y."/>
            <person name="Chen Y."/>
            <person name="Ding Y."/>
            <person name="Zhao R."/>
            <person name="Feng M."/>
            <person name="Zhu Y."/>
            <person name="Feng Y."/>
            <person name="Jiang X."/>
            <person name="Zhu D."/>
            <person name="Xiang H."/>
            <person name="Feng X."/>
            <person name="Li S."/>
            <person name="Wang J."/>
            <person name="Zhang G."/>
            <person name="Kronforst M.R."/>
            <person name="Wang W."/>
        </authorList>
    </citation>
    <scope>NUCLEOTIDE SEQUENCE [LARGE SCALE GENOMIC DNA]</scope>
    <source>
        <strain evidence="2">Ya'a_city_454_Px</strain>
        <tissue evidence="2">Whole body</tissue>
    </source>
</reference>
<accession>A0A0N1IB42</accession>
<dbReference type="GO" id="GO:0005634">
    <property type="term" value="C:nucleus"/>
    <property type="evidence" value="ECO:0007669"/>
    <property type="project" value="UniProtKB-SubCell"/>
</dbReference>
<dbReference type="CDD" id="cd00167">
    <property type="entry name" value="SANT"/>
    <property type="match status" value="1"/>
</dbReference>
<dbReference type="AlphaFoldDB" id="A0A0N1IB42"/>
<evidence type="ECO:0000313" key="2">
    <source>
        <dbReference type="EMBL" id="KPJ05672.1"/>
    </source>
</evidence>
<proteinExistence type="predicted"/>
<evidence type="ECO:0000256" key="1">
    <source>
        <dbReference type="ARBA" id="ARBA00004123"/>
    </source>
</evidence>
<sequence length="246" mass="27764">MSQSITCQRLYGLVPLPALSSERSSTTNTSGIENWSKEEKYNLFQALKVCDFQDYEKLSTFITTKSVDDIRGAINHYKNKISEHPALCKRVKKSIKKSGGSLIPLADWAKFLTESINLKDLRTETATALRLIADFEEFPVPICTNNVDFSKIYHTLANALEGKTLTKDKMIISMVEKCLIDSALTSKAFIRSSSYKNVLKSLNISDKELNSFPHYTDNQELTNIRHLASLRSYNPLNLSEDVLKPS</sequence>
<evidence type="ECO:0000313" key="3">
    <source>
        <dbReference type="Proteomes" id="UP000053268"/>
    </source>
</evidence>
<dbReference type="Proteomes" id="UP000053268">
    <property type="component" value="Unassembled WGS sequence"/>
</dbReference>
<organism evidence="2 3">
    <name type="scientific">Papilio xuthus</name>
    <name type="common">Asian swallowtail butterfly</name>
    <dbReference type="NCBI Taxonomy" id="66420"/>
    <lineage>
        <taxon>Eukaryota</taxon>
        <taxon>Metazoa</taxon>
        <taxon>Ecdysozoa</taxon>
        <taxon>Arthropoda</taxon>
        <taxon>Hexapoda</taxon>
        <taxon>Insecta</taxon>
        <taxon>Pterygota</taxon>
        <taxon>Neoptera</taxon>
        <taxon>Endopterygota</taxon>
        <taxon>Lepidoptera</taxon>
        <taxon>Glossata</taxon>
        <taxon>Ditrysia</taxon>
        <taxon>Papilionoidea</taxon>
        <taxon>Papilionidae</taxon>
        <taxon>Papilioninae</taxon>
        <taxon>Papilio</taxon>
    </lineage>
</organism>
<dbReference type="InterPro" id="IPR001005">
    <property type="entry name" value="SANT/Myb"/>
</dbReference>
<dbReference type="InterPro" id="IPR009057">
    <property type="entry name" value="Homeodomain-like_sf"/>
</dbReference>
<keyword evidence="3" id="KW-1185">Reference proteome</keyword>
<dbReference type="EMBL" id="KQ458594">
    <property type="protein sequence ID" value="KPJ05672.1"/>
    <property type="molecule type" value="Genomic_DNA"/>
</dbReference>